<dbReference type="EMBL" id="CAUYUJ010018757">
    <property type="protein sequence ID" value="CAK0886102.1"/>
    <property type="molecule type" value="Genomic_DNA"/>
</dbReference>
<feature type="region of interest" description="Disordered" evidence="1">
    <location>
        <begin position="176"/>
        <end position="210"/>
    </location>
</feature>
<feature type="compositionally biased region" description="Polar residues" evidence="1">
    <location>
        <begin position="201"/>
        <end position="210"/>
    </location>
</feature>
<keyword evidence="3" id="KW-1185">Reference proteome</keyword>
<feature type="compositionally biased region" description="Basic residues" evidence="1">
    <location>
        <begin position="176"/>
        <end position="192"/>
    </location>
</feature>
<accession>A0ABN9WJN8</accession>
<evidence type="ECO:0008006" key="4">
    <source>
        <dbReference type="Google" id="ProtNLM"/>
    </source>
</evidence>
<organism evidence="2 3">
    <name type="scientific">Prorocentrum cordatum</name>
    <dbReference type="NCBI Taxonomy" id="2364126"/>
    <lineage>
        <taxon>Eukaryota</taxon>
        <taxon>Sar</taxon>
        <taxon>Alveolata</taxon>
        <taxon>Dinophyceae</taxon>
        <taxon>Prorocentrales</taxon>
        <taxon>Prorocentraceae</taxon>
        <taxon>Prorocentrum</taxon>
    </lineage>
</organism>
<dbReference type="Proteomes" id="UP001189429">
    <property type="component" value="Unassembled WGS sequence"/>
</dbReference>
<evidence type="ECO:0000256" key="1">
    <source>
        <dbReference type="SAM" id="MobiDB-lite"/>
    </source>
</evidence>
<gene>
    <name evidence="2" type="ORF">PCOR1329_LOCUS67527</name>
</gene>
<comment type="caution">
    <text evidence="2">The sequence shown here is derived from an EMBL/GenBank/DDBJ whole genome shotgun (WGS) entry which is preliminary data.</text>
</comment>
<name>A0ABN9WJN8_9DINO</name>
<evidence type="ECO:0000313" key="2">
    <source>
        <dbReference type="EMBL" id="CAK0886102.1"/>
    </source>
</evidence>
<sequence>MARRPRAPPMAGGDSDPRAQRQGVQGYDGIDELAKTTVVKPSDLDEKAVKYLDFVQANGGRGNEACTYLKSALEGMSRDHVSNWKAYVYTLLRGFDEEAYKQMKISEGKKVREPRRGAKGDKEKKDKFPVKEFAFNVDAAEFVPSSFKPPQAARAGGGRGRWWRCRHRPCVRRVFRQGRGRSRHQGGRRVRGRGAEEGSRNDNFLTSLRS</sequence>
<reference evidence="2" key="1">
    <citation type="submission" date="2023-10" db="EMBL/GenBank/DDBJ databases">
        <authorList>
            <person name="Chen Y."/>
            <person name="Shah S."/>
            <person name="Dougan E. K."/>
            <person name="Thang M."/>
            <person name="Chan C."/>
        </authorList>
    </citation>
    <scope>NUCLEOTIDE SEQUENCE [LARGE SCALE GENOMIC DNA]</scope>
</reference>
<evidence type="ECO:0000313" key="3">
    <source>
        <dbReference type="Proteomes" id="UP001189429"/>
    </source>
</evidence>
<feature type="region of interest" description="Disordered" evidence="1">
    <location>
        <begin position="1"/>
        <end position="27"/>
    </location>
</feature>
<protein>
    <recommendedName>
        <fullName evidence="4">Condensin complex subunit 2</fullName>
    </recommendedName>
</protein>
<proteinExistence type="predicted"/>